<dbReference type="UniPathway" id="UPA00251">
    <property type="reaction ID" value="UER00320"/>
</dbReference>
<feature type="domain" description="Tetrapyrrole biosynthesis uroporphyrinogen III synthase" evidence="10">
    <location>
        <begin position="15"/>
        <end position="235"/>
    </location>
</feature>
<dbReference type="PANTHER" id="PTHR38042">
    <property type="entry name" value="UROPORPHYRINOGEN-III SYNTHASE, CHLOROPLASTIC"/>
    <property type="match status" value="1"/>
</dbReference>
<evidence type="ECO:0000256" key="4">
    <source>
        <dbReference type="ARBA" id="ARBA00023239"/>
    </source>
</evidence>
<dbReference type="InterPro" id="IPR036108">
    <property type="entry name" value="4pyrrol_syn_uPrphyn_synt_sf"/>
</dbReference>
<evidence type="ECO:0000313" key="11">
    <source>
        <dbReference type="EMBL" id="MVT65513.1"/>
    </source>
</evidence>
<evidence type="ECO:0000256" key="9">
    <source>
        <dbReference type="RuleBase" id="RU366031"/>
    </source>
</evidence>
<gene>
    <name evidence="11" type="ORF">GPL21_10395</name>
</gene>
<evidence type="ECO:0000256" key="8">
    <source>
        <dbReference type="ARBA" id="ARBA00048617"/>
    </source>
</evidence>
<evidence type="ECO:0000256" key="5">
    <source>
        <dbReference type="ARBA" id="ARBA00023244"/>
    </source>
</evidence>
<dbReference type="PANTHER" id="PTHR38042:SF1">
    <property type="entry name" value="UROPORPHYRINOGEN-III SYNTHASE, CHLOROPLASTIC"/>
    <property type="match status" value="1"/>
</dbReference>
<keyword evidence="5 9" id="KW-0627">Porphyrin biosynthesis</keyword>
<dbReference type="RefSeq" id="WP_157343013.1">
    <property type="nucleotide sequence ID" value="NZ_WQNF01000005.1"/>
</dbReference>
<keyword evidence="4 9" id="KW-0456">Lyase</keyword>
<name>A0A844SE61_9BRAD</name>
<dbReference type="Gene3D" id="3.40.50.10090">
    <property type="match status" value="2"/>
</dbReference>
<dbReference type="GO" id="GO:0004852">
    <property type="term" value="F:uroporphyrinogen-III synthase activity"/>
    <property type="evidence" value="ECO:0007669"/>
    <property type="project" value="UniProtKB-UniRule"/>
</dbReference>
<dbReference type="InterPro" id="IPR039793">
    <property type="entry name" value="UROS/Hem4"/>
</dbReference>
<sequence length="246" mass="26134">MTILVTRPHPDNDATLATLRQRGFDALSAPVLRFEPVPFRGDDDADYDAVILTSANALRAVDLATSRLLRLPLFAVGAHTADAARAAGFDKVIVAKSDAVSLRNLVLARVKAGELDASATLLYLAGADLSRDLAGELGERGLNVVTHTTYRMAPVAGFPREVSDAFMANRITAVLHYSRRSAQAFLDTVRADGIEISALALPQCCISAAVAAVLHDAGATKVVVAARPDENALLEALSRTLRPRPE</sequence>
<dbReference type="AlphaFoldDB" id="A0A844SE61"/>
<dbReference type="GO" id="GO:0006780">
    <property type="term" value="P:uroporphyrinogen III biosynthetic process"/>
    <property type="evidence" value="ECO:0007669"/>
    <property type="project" value="UniProtKB-UniRule"/>
</dbReference>
<dbReference type="SUPFAM" id="SSF69618">
    <property type="entry name" value="HemD-like"/>
    <property type="match status" value="1"/>
</dbReference>
<dbReference type="EC" id="4.2.1.75" evidence="3 9"/>
<dbReference type="Pfam" id="PF02602">
    <property type="entry name" value="HEM4"/>
    <property type="match status" value="1"/>
</dbReference>
<dbReference type="GO" id="GO:0006782">
    <property type="term" value="P:protoporphyrinogen IX biosynthetic process"/>
    <property type="evidence" value="ECO:0007669"/>
    <property type="project" value="UniProtKB-UniRule"/>
</dbReference>
<evidence type="ECO:0000259" key="10">
    <source>
        <dbReference type="Pfam" id="PF02602"/>
    </source>
</evidence>
<evidence type="ECO:0000256" key="2">
    <source>
        <dbReference type="ARBA" id="ARBA00008133"/>
    </source>
</evidence>
<evidence type="ECO:0000256" key="3">
    <source>
        <dbReference type="ARBA" id="ARBA00013109"/>
    </source>
</evidence>
<organism evidence="11 12">
    <name type="scientific">Bradyrhizobium pachyrhizi</name>
    <dbReference type="NCBI Taxonomy" id="280333"/>
    <lineage>
        <taxon>Bacteria</taxon>
        <taxon>Pseudomonadati</taxon>
        <taxon>Pseudomonadota</taxon>
        <taxon>Alphaproteobacteria</taxon>
        <taxon>Hyphomicrobiales</taxon>
        <taxon>Nitrobacteraceae</taxon>
        <taxon>Bradyrhizobium</taxon>
    </lineage>
</organism>
<reference evidence="11 12" key="1">
    <citation type="submission" date="2019-12" db="EMBL/GenBank/DDBJ databases">
        <title>Draft genome sequences Bradyrhizobium cajani AMBPC1010, Bradyrhizobium pachyrhizi AMBPC1040 and Bradyrhizobium yuanmingense ALSPC3051, three plant growth promoting strains isolated from nodules of Cajanus cajan L. in Dominican Republic.</title>
        <authorList>
            <person name="Flores-Felix J.D."/>
            <person name="Araujo J."/>
            <person name="Diaz-Alcantara C."/>
            <person name="Gonzalez-Andres F."/>
            <person name="Velazquez E."/>
        </authorList>
    </citation>
    <scope>NUCLEOTIDE SEQUENCE [LARGE SCALE GENOMIC DNA]</scope>
    <source>
        <strain evidence="11 12">1040</strain>
    </source>
</reference>
<evidence type="ECO:0000256" key="7">
    <source>
        <dbReference type="ARBA" id="ARBA00040167"/>
    </source>
</evidence>
<dbReference type="Proteomes" id="UP000436468">
    <property type="component" value="Unassembled WGS sequence"/>
</dbReference>
<comment type="function">
    <text evidence="6 9">Catalyzes cyclization of the linear tetrapyrrole, hydroxymethylbilane, to the macrocyclic uroporphyrinogen III.</text>
</comment>
<evidence type="ECO:0000256" key="1">
    <source>
        <dbReference type="ARBA" id="ARBA00004772"/>
    </source>
</evidence>
<accession>A0A844SE61</accession>
<evidence type="ECO:0000313" key="12">
    <source>
        <dbReference type="Proteomes" id="UP000436468"/>
    </source>
</evidence>
<comment type="pathway">
    <text evidence="1 9">Porphyrin-containing compound metabolism; protoporphyrin-IX biosynthesis; coproporphyrinogen-III from 5-aminolevulinate: step 3/4.</text>
</comment>
<comment type="catalytic activity">
    <reaction evidence="8 9">
        <text>hydroxymethylbilane = uroporphyrinogen III + H2O</text>
        <dbReference type="Rhea" id="RHEA:18965"/>
        <dbReference type="ChEBI" id="CHEBI:15377"/>
        <dbReference type="ChEBI" id="CHEBI:57308"/>
        <dbReference type="ChEBI" id="CHEBI:57845"/>
        <dbReference type="EC" id="4.2.1.75"/>
    </reaction>
</comment>
<comment type="caution">
    <text evidence="11">The sequence shown here is derived from an EMBL/GenBank/DDBJ whole genome shotgun (WGS) entry which is preliminary data.</text>
</comment>
<dbReference type="EMBL" id="WQNF01000005">
    <property type="protein sequence ID" value="MVT65513.1"/>
    <property type="molecule type" value="Genomic_DNA"/>
</dbReference>
<protein>
    <recommendedName>
        <fullName evidence="7 9">Uroporphyrinogen-III synthase</fullName>
        <ecNumber evidence="3 9">4.2.1.75</ecNumber>
    </recommendedName>
</protein>
<comment type="similarity">
    <text evidence="2 9">Belongs to the uroporphyrinogen-III synthase family.</text>
</comment>
<evidence type="ECO:0000256" key="6">
    <source>
        <dbReference type="ARBA" id="ARBA00037589"/>
    </source>
</evidence>
<keyword evidence="12" id="KW-1185">Reference proteome</keyword>
<dbReference type="InterPro" id="IPR003754">
    <property type="entry name" value="4pyrrol_synth_uPrphyn_synth"/>
</dbReference>
<proteinExistence type="inferred from homology"/>
<dbReference type="CDD" id="cd06578">
    <property type="entry name" value="HemD"/>
    <property type="match status" value="1"/>
</dbReference>